<comment type="similarity">
    <text evidence="1">Belongs to the transglycosylase Slt family.</text>
</comment>
<feature type="domain" description="Transglycosylase SLT" evidence="3">
    <location>
        <begin position="49"/>
        <end position="150"/>
    </location>
</feature>
<name>A0ABU1AMH0_9BACT</name>
<dbReference type="InterPro" id="IPR023346">
    <property type="entry name" value="Lysozyme-like_dom_sf"/>
</dbReference>
<dbReference type="PANTHER" id="PTHR37423">
    <property type="entry name" value="SOLUBLE LYTIC MUREIN TRANSGLYCOSYLASE-RELATED"/>
    <property type="match status" value="1"/>
</dbReference>
<keyword evidence="2" id="KW-0472">Membrane</keyword>
<keyword evidence="4" id="KW-0456">Lyase</keyword>
<dbReference type="Proteomes" id="UP001243717">
    <property type="component" value="Unassembled WGS sequence"/>
</dbReference>
<evidence type="ECO:0000256" key="1">
    <source>
        <dbReference type="ARBA" id="ARBA00007734"/>
    </source>
</evidence>
<keyword evidence="2" id="KW-1133">Transmembrane helix</keyword>
<organism evidence="4 5">
    <name type="scientific">Thalassobacterium sedimentorum</name>
    <dbReference type="NCBI Taxonomy" id="3041258"/>
    <lineage>
        <taxon>Bacteria</taxon>
        <taxon>Pseudomonadati</taxon>
        <taxon>Verrucomicrobiota</taxon>
        <taxon>Opitutia</taxon>
        <taxon>Puniceicoccales</taxon>
        <taxon>Coraliomargaritaceae</taxon>
        <taxon>Thalassobacterium</taxon>
    </lineage>
</organism>
<evidence type="ECO:0000259" key="3">
    <source>
        <dbReference type="Pfam" id="PF01464"/>
    </source>
</evidence>
<dbReference type="RefSeq" id="WP_308986436.1">
    <property type="nucleotide sequence ID" value="NZ_JARXIC010000041.1"/>
</dbReference>
<evidence type="ECO:0000313" key="5">
    <source>
        <dbReference type="Proteomes" id="UP001243717"/>
    </source>
</evidence>
<dbReference type="PANTHER" id="PTHR37423:SF2">
    <property type="entry name" value="MEMBRANE-BOUND LYTIC MUREIN TRANSGLYCOSYLASE C"/>
    <property type="match status" value="1"/>
</dbReference>
<dbReference type="SUPFAM" id="SSF53955">
    <property type="entry name" value="Lysozyme-like"/>
    <property type="match status" value="1"/>
</dbReference>
<dbReference type="EC" id="4.2.2.n1" evidence="4"/>
<dbReference type="Pfam" id="PF01464">
    <property type="entry name" value="SLT"/>
    <property type="match status" value="1"/>
</dbReference>
<dbReference type="Gene3D" id="1.10.530.10">
    <property type="match status" value="1"/>
</dbReference>
<gene>
    <name evidence="4" type="ORF">QEH59_16265</name>
</gene>
<accession>A0ABU1AMH0</accession>
<sequence length="186" mass="21465">MDHHYHRHERLFIRVAVILGVLVGILAFSITRSIGARSEPISAEAVWQYIEEIAPQSDLDPEFVYALAWAESSLNARARSSVARGLMQLTKPAWREVSDESYRQAWDWRTNVRVGIDYLAFCRDYLKKHDSFTYPLLAAAYRYGPYYVGSKDFQLSQLKKPKNEIYRRIFAGNIRPVRPPSLSAIP</sequence>
<protein>
    <submittedName>
        <fullName evidence="4">Lytic transglycosylase domain-containing protein</fullName>
        <ecNumber evidence="4">4.2.2.n1</ecNumber>
    </submittedName>
</protein>
<dbReference type="GO" id="GO:0016829">
    <property type="term" value="F:lyase activity"/>
    <property type="evidence" value="ECO:0007669"/>
    <property type="project" value="UniProtKB-KW"/>
</dbReference>
<keyword evidence="2" id="KW-0812">Transmembrane</keyword>
<proteinExistence type="inferred from homology"/>
<comment type="caution">
    <text evidence="4">The sequence shown here is derived from an EMBL/GenBank/DDBJ whole genome shotgun (WGS) entry which is preliminary data.</text>
</comment>
<dbReference type="EMBL" id="JARXIC010000041">
    <property type="protein sequence ID" value="MDQ8195991.1"/>
    <property type="molecule type" value="Genomic_DNA"/>
</dbReference>
<reference evidence="4 5" key="1">
    <citation type="submission" date="2023-04" db="EMBL/GenBank/DDBJ databases">
        <title>A novel bacteria isolated from coastal sediment.</title>
        <authorList>
            <person name="Liu X.-J."/>
            <person name="Du Z.-J."/>
        </authorList>
    </citation>
    <scope>NUCLEOTIDE SEQUENCE [LARGE SCALE GENOMIC DNA]</scope>
    <source>
        <strain evidence="4 5">SDUM461004</strain>
    </source>
</reference>
<dbReference type="InterPro" id="IPR008258">
    <property type="entry name" value="Transglycosylase_SLT_dom_1"/>
</dbReference>
<dbReference type="CDD" id="cd00254">
    <property type="entry name" value="LT-like"/>
    <property type="match status" value="1"/>
</dbReference>
<keyword evidence="5" id="KW-1185">Reference proteome</keyword>
<evidence type="ECO:0000313" key="4">
    <source>
        <dbReference type="EMBL" id="MDQ8195991.1"/>
    </source>
</evidence>
<feature type="transmembrane region" description="Helical" evidence="2">
    <location>
        <begin position="12"/>
        <end position="30"/>
    </location>
</feature>
<evidence type="ECO:0000256" key="2">
    <source>
        <dbReference type="SAM" id="Phobius"/>
    </source>
</evidence>